<dbReference type="EC" id="6.3.4.14" evidence="2"/>
<dbReference type="InterPro" id="IPR011761">
    <property type="entry name" value="ATP-grasp"/>
</dbReference>
<proteinExistence type="predicted"/>
<keyword evidence="5 7" id="KW-0067">ATP-binding</keyword>
<evidence type="ECO:0000259" key="9">
    <source>
        <dbReference type="PROSITE" id="PS50979"/>
    </source>
</evidence>
<evidence type="ECO:0000313" key="10">
    <source>
        <dbReference type="EMBL" id="MBL0421971.1"/>
    </source>
</evidence>
<keyword evidence="11" id="KW-1185">Reference proteome</keyword>
<evidence type="ECO:0000256" key="1">
    <source>
        <dbReference type="ARBA" id="ARBA00003761"/>
    </source>
</evidence>
<evidence type="ECO:0000256" key="2">
    <source>
        <dbReference type="ARBA" id="ARBA00013263"/>
    </source>
</evidence>
<feature type="domain" description="Biotin carboxylation" evidence="9">
    <location>
        <begin position="2"/>
        <end position="447"/>
    </location>
</feature>
<dbReference type="PROSITE" id="PS50975">
    <property type="entry name" value="ATP_GRASP"/>
    <property type="match status" value="1"/>
</dbReference>
<dbReference type="InterPro" id="IPR011054">
    <property type="entry name" value="Rudment_hybrid_motif"/>
</dbReference>
<name>A0A937D8D8_9BURK</name>
<comment type="caution">
    <text evidence="10">The sequence shown here is derived from an EMBL/GenBank/DDBJ whole genome shotgun (WGS) entry which is preliminary data.</text>
</comment>
<dbReference type="PROSITE" id="PS00867">
    <property type="entry name" value="CPSASE_2"/>
    <property type="match status" value="1"/>
</dbReference>
<evidence type="ECO:0000259" key="8">
    <source>
        <dbReference type="PROSITE" id="PS50975"/>
    </source>
</evidence>
<dbReference type="AlphaFoldDB" id="A0A937D8D8"/>
<gene>
    <name evidence="10" type="ORF">JI739_16595</name>
</gene>
<dbReference type="PANTHER" id="PTHR48095">
    <property type="entry name" value="PYRUVATE CARBOXYLASE SUBUNIT A"/>
    <property type="match status" value="1"/>
</dbReference>
<dbReference type="GO" id="GO:0004075">
    <property type="term" value="F:biotin carboxylase activity"/>
    <property type="evidence" value="ECO:0007669"/>
    <property type="project" value="UniProtKB-EC"/>
</dbReference>
<dbReference type="GO" id="GO:0005524">
    <property type="term" value="F:ATP binding"/>
    <property type="evidence" value="ECO:0007669"/>
    <property type="project" value="UniProtKB-UniRule"/>
</dbReference>
<dbReference type="NCBIfam" id="NF006367">
    <property type="entry name" value="PRK08591.1"/>
    <property type="match status" value="1"/>
</dbReference>
<keyword evidence="4 7" id="KW-0547">Nucleotide-binding</keyword>
<dbReference type="InterPro" id="IPR005479">
    <property type="entry name" value="CPAse_ATP-bd"/>
</dbReference>
<comment type="function">
    <text evidence="1">This protein is a component of the acetyl coenzyme A carboxylase complex; first, biotin carboxylase catalyzes the carboxylation of the carrier protein and then the transcarboxylase transfers the carboxyl group to form malonyl-CoA.</text>
</comment>
<dbReference type="SUPFAM" id="SSF52440">
    <property type="entry name" value="PreATP-grasp domain"/>
    <property type="match status" value="1"/>
</dbReference>
<organism evidence="10 11">
    <name type="scientific">Ramlibacter aurantiacus</name>
    <dbReference type="NCBI Taxonomy" id="2801330"/>
    <lineage>
        <taxon>Bacteria</taxon>
        <taxon>Pseudomonadati</taxon>
        <taxon>Pseudomonadota</taxon>
        <taxon>Betaproteobacteria</taxon>
        <taxon>Burkholderiales</taxon>
        <taxon>Comamonadaceae</taxon>
        <taxon>Ramlibacter</taxon>
    </lineage>
</organism>
<dbReference type="PROSITE" id="PS50979">
    <property type="entry name" value="BC"/>
    <property type="match status" value="1"/>
</dbReference>
<dbReference type="GO" id="GO:0046872">
    <property type="term" value="F:metal ion binding"/>
    <property type="evidence" value="ECO:0007669"/>
    <property type="project" value="InterPro"/>
</dbReference>
<dbReference type="Pfam" id="PF00289">
    <property type="entry name" value="Biotin_carb_N"/>
    <property type="match status" value="1"/>
</dbReference>
<evidence type="ECO:0000256" key="5">
    <source>
        <dbReference type="ARBA" id="ARBA00022840"/>
    </source>
</evidence>
<dbReference type="EMBL" id="JAEQNA010000006">
    <property type="protein sequence ID" value="MBL0421971.1"/>
    <property type="molecule type" value="Genomic_DNA"/>
</dbReference>
<dbReference type="RefSeq" id="WP_201685048.1">
    <property type="nucleotide sequence ID" value="NZ_JAEQNA010000006.1"/>
</dbReference>
<dbReference type="InterPro" id="IPR005481">
    <property type="entry name" value="BC-like_N"/>
</dbReference>
<evidence type="ECO:0000256" key="6">
    <source>
        <dbReference type="ARBA" id="ARBA00048600"/>
    </source>
</evidence>
<comment type="catalytic activity">
    <reaction evidence="6">
        <text>N(6)-biotinyl-L-lysyl-[protein] + hydrogencarbonate + ATP = N(6)-carboxybiotinyl-L-lysyl-[protein] + ADP + phosphate + H(+)</text>
        <dbReference type="Rhea" id="RHEA:13501"/>
        <dbReference type="Rhea" id="RHEA-COMP:10505"/>
        <dbReference type="Rhea" id="RHEA-COMP:10506"/>
        <dbReference type="ChEBI" id="CHEBI:15378"/>
        <dbReference type="ChEBI" id="CHEBI:17544"/>
        <dbReference type="ChEBI" id="CHEBI:30616"/>
        <dbReference type="ChEBI" id="CHEBI:43474"/>
        <dbReference type="ChEBI" id="CHEBI:83144"/>
        <dbReference type="ChEBI" id="CHEBI:83145"/>
        <dbReference type="ChEBI" id="CHEBI:456216"/>
        <dbReference type="EC" id="6.3.4.14"/>
    </reaction>
</comment>
<dbReference type="Pfam" id="PF02786">
    <property type="entry name" value="CPSase_L_D2"/>
    <property type="match status" value="1"/>
</dbReference>
<dbReference type="InterPro" id="IPR011764">
    <property type="entry name" value="Biotin_carboxylation_dom"/>
</dbReference>
<evidence type="ECO:0000256" key="4">
    <source>
        <dbReference type="ARBA" id="ARBA00022741"/>
    </source>
</evidence>
<dbReference type="SUPFAM" id="SSF56059">
    <property type="entry name" value="Glutathione synthetase ATP-binding domain-like"/>
    <property type="match status" value="1"/>
</dbReference>
<dbReference type="Proteomes" id="UP000613011">
    <property type="component" value="Unassembled WGS sequence"/>
</dbReference>
<dbReference type="FunFam" id="3.30.1490.20:FF:000003">
    <property type="entry name" value="acetyl-CoA carboxylase isoform X1"/>
    <property type="match status" value="1"/>
</dbReference>
<evidence type="ECO:0000256" key="7">
    <source>
        <dbReference type="PROSITE-ProRule" id="PRU00409"/>
    </source>
</evidence>
<keyword evidence="3" id="KW-0436">Ligase</keyword>
<dbReference type="InterPro" id="IPR016185">
    <property type="entry name" value="PreATP-grasp_dom_sf"/>
</dbReference>
<accession>A0A937D8D8</accession>
<dbReference type="Pfam" id="PF02785">
    <property type="entry name" value="Biotin_carb_C"/>
    <property type="match status" value="1"/>
</dbReference>
<evidence type="ECO:0000313" key="11">
    <source>
        <dbReference type="Proteomes" id="UP000613011"/>
    </source>
</evidence>
<dbReference type="SUPFAM" id="SSF51246">
    <property type="entry name" value="Rudiment single hybrid motif"/>
    <property type="match status" value="1"/>
</dbReference>
<dbReference type="InterPro" id="IPR005482">
    <property type="entry name" value="Biotin_COase_C"/>
</dbReference>
<protein>
    <recommendedName>
        <fullName evidence="2">biotin carboxylase</fullName>
        <ecNumber evidence="2">6.3.4.14</ecNumber>
    </recommendedName>
</protein>
<dbReference type="InterPro" id="IPR051602">
    <property type="entry name" value="ACC_Biotin_Carboxylase"/>
</dbReference>
<sequence length="453" mass="49672">MPVNRVLVANRGEIAVRIIRACQQLGIETVLACSEADRDSLGARIAGRAVCIGPASATQSYLDARLLVNAALSTDCDALHPGYGFLAESAELAQLCADHGITFVGPLPEQIAQMGNKIRARVLAAELGLPTLPGSTRVETPDQAVEIARGLGMPVIIKAAAGGGGRGMKIIERLEDLPGAFTAASNEARAAFGDGTLYLERYIRNARHIEVQVLGDRHGHVIHLGERDCSLQRRHQKLVEEAPAPRIPEALRQAIREAGVRLAQGFGYENAGTVEFIVDADAQAFFFLEMNTRIQVEHPVTEMVTGIDLVQEQLRVARGEPLRFRQQDVCFRGHAIECRINAEQVGEGFRPSPGLITRWSPPEGPNIRLDSHCHAGYRVPIYYDSMIGKLIVYGADRAEALMRMERALEMFEVEGIATTIEFQKFLITQPRFAKGEVNTRLVEEVLEERRTGA</sequence>
<dbReference type="PANTHER" id="PTHR48095:SF2">
    <property type="entry name" value="BIOTIN CARBOXYLASE, CHLOROPLASTIC"/>
    <property type="match status" value="1"/>
</dbReference>
<reference evidence="10" key="1">
    <citation type="submission" date="2021-01" db="EMBL/GenBank/DDBJ databases">
        <title>Ramlibacter sp. strain AW1 16S ribosomal RNA gene Genome sequencing and assembly.</title>
        <authorList>
            <person name="Kang M."/>
        </authorList>
    </citation>
    <scope>NUCLEOTIDE SEQUENCE</scope>
    <source>
        <strain evidence="10">AW1</strain>
    </source>
</reference>
<dbReference type="Gene3D" id="3.30.470.20">
    <property type="entry name" value="ATP-grasp fold, B domain"/>
    <property type="match status" value="1"/>
</dbReference>
<feature type="domain" description="ATP-grasp" evidence="8">
    <location>
        <begin position="121"/>
        <end position="318"/>
    </location>
</feature>
<evidence type="ECO:0000256" key="3">
    <source>
        <dbReference type="ARBA" id="ARBA00022598"/>
    </source>
</evidence>
<dbReference type="SMART" id="SM00878">
    <property type="entry name" value="Biotin_carb_C"/>
    <property type="match status" value="1"/>
</dbReference>